<name>A0A2V5GYK6_ASPV1</name>
<dbReference type="Proteomes" id="UP000249829">
    <property type="component" value="Unassembled WGS sequence"/>
</dbReference>
<proteinExistence type="predicted"/>
<evidence type="ECO:0000313" key="2">
    <source>
        <dbReference type="Proteomes" id="UP000249829"/>
    </source>
</evidence>
<sequence>MPCPRLVGVSCRCSCMAASHLSLGLLSVSFSSSCLPTILESSVIHVARNYQAISDSSSGHTGPSNCPCTSNSTVTPPPLLCAIHRTAYAL</sequence>
<dbReference type="AlphaFoldDB" id="A0A2V5GYK6"/>
<reference evidence="1 2" key="1">
    <citation type="submission" date="2018-02" db="EMBL/GenBank/DDBJ databases">
        <title>The genomes of Aspergillus section Nigri reveals drivers in fungal speciation.</title>
        <authorList>
            <consortium name="DOE Joint Genome Institute"/>
            <person name="Vesth T.C."/>
            <person name="Nybo J."/>
            <person name="Theobald S."/>
            <person name="Brandl J."/>
            <person name="Frisvad J.C."/>
            <person name="Nielsen K.F."/>
            <person name="Lyhne E.K."/>
            <person name="Kogle M.E."/>
            <person name="Kuo A."/>
            <person name="Riley R."/>
            <person name="Clum A."/>
            <person name="Nolan M."/>
            <person name="Lipzen A."/>
            <person name="Salamov A."/>
            <person name="Henrissat B."/>
            <person name="Wiebenga A."/>
            <person name="De vries R.P."/>
            <person name="Grigoriev I.V."/>
            <person name="Mortensen U.H."/>
            <person name="Andersen M.R."/>
            <person name="Baker S.E."/>
        </authorList>
    </citation>
    <scope>NUCLEOTIDE SEQUENCE [LARGE SCALE GENOMIC DNA]</scope>
    <source>
        <strain evidence="1 2">CBS 115571</strain>
    </source>
</reference>
<organism evidence="1 2">
    <name type="scientific">Aspergillus violaceofuscus (strain CBS 115571)</name>
    <dbReference type="NCBI Taxonomy" id="1450538"/>
    <lineage>
        <taxon>Eukaryota</taxon>
        <taxon>Fungi</taxon>
        <taxon>Dikarya</taxon>
        <taxon>Ascomycota</taxon>
        <taxon>Pezizomycotina</taxon>
        <taxon>Eurotiomycetes</taxon>
        <taxon>Eurotiomycetidae</taxon>
        <taxon>Eurotiales</taxon>
        <taxon>Aspergillaceae</taxon>
        <taxon>Aspergillus</taxon>
    </lineage>
</organism>
<dbReference type="EMBL" id="KZ825245">
    <property type="protein sequence ID" value="PYI13403.1"/>
    <property type="molecule type" value="Genomic_DNA"/>
</dbReference>
<keyword evidence="2" id="KW-1185">Reference proteome</keyword>
<accession>A0A2V5GYK6</accession>
<protein>
    <submittedName>
        <fullName evidence="1">Uncharacterized protein</fullName>
    </submittedName>
</protein>
<evidence type="ECO:0000313" key="1">
    <source>
        <dbReference type="EMBL" id="PYI13403.1"/>
    </source>
</evidence>
<gene>
    <name evidence="1" type="ORF">BO99DRAFT_56785</name>
</gene>
<dbReference type="PROSITE" id="PS51257">
    <property type="entry name" value="PROKAR_LIPOPROTEIN"/>
    <property type="match status" value="1"/>
</dbReference>